<dbReference type="RefSeq" id="WP_245265342.1">
    <property type="nucleotide sequence ID" value="NZ_CP088147.1"/>
</dbReference>
<dbReference type="AlphaFoldDB" id="A0AB38TKF0"/>
<organism evidence="1 2">
    <name type="scientific">Mesorhizobium ciceri</name>
    <dbReference type="NCBI Taxonomy" id="39645"/>
    <lineage>
        <taxon>Bacteria</taxon>
        <taxon>Pseudomonadati</taxon>
        <taxon>Pseudomonadota</taxon>
        <taxon>Alphaproteobacteria</taxon>
        <taxon>Hyphomicrobiales</taxon>
        <taxon>Phyllobacteriaceae</taxon>
        <taxon>Mesorhizobium</taxon>
    </lineage>
</organism>
<sequence>MMEKSRGLIACKVKTGQFPQESDLVDIFDDGVDVVPVFVHMQQEFWEEWLTSLPS</sequence>
<reference evidence="1 2" key="1">
    <citation type="journal article" date="2022" name="Microbiol. Resour. Announc.">
        <title>Complete Genome Sequence of Mesorhizobium ciceri Strain R30, a Rhizobium Used as a Commercial Inoculant for Chickpea in Argentina.</title>
        <authorList>
            <person name="Foresto E."/>
            <person name="Revale S."/>
            <person name="Primo E."/>
            <person name="Nievas F."/>
            <person name="Carezzano E."/>
            <person name="Puente M."/>
            <person name="Alzari P."/>
            <person name="Mart M."/>
            <person name="Ben-Assaya M."/>
            <person name="Mornico D."/>
            <person name="Santoro M."/>
            <person name="Mart F."/>
            <person name="Giordano W."/>
            <person name="Bogino P."/>
        </authorList>
    </citation>
    <scope>NUCLEOTIDE SEQUENCE [LARGE SCALE GENOMIC DNA]</scope>
    <source>
        <strain evidence="1 2">R30</strain>
    </source>
</reference>
<evidence type="ECO:0000313" key="2">
    <source>
        <dbReference type="Proteomes" id="UP001060070"/>
    </source>
</evidence>
<dbReference type="Proteomes" id="UP001060070">
    <property type="component" value="Chromosome"/>
</dbReference>
<evidence type="ECO:0000313" key="1">
    <source>
        <dbReference type="EMBL" id="UTU54551.1"/>
    </source>
</evidence>
<gene>
    <name evidence="1" type="ORF">LRP29_14660</name>
</gene>
<keyword evidence="2" id="KW-1185">Reference proteome</keyword>
<protein>
    <submittedName>
        <fullName evidence="1">Uncharacterized protein</fullName>
    </submittedName>
</protein>
<name>A0AB38TKF0_9HYPH</name>
<accession>A0AB38TKF0</accession>
<proteinExistence type="predicted"/>
<dbReference type="EMBL" id="CP088147">
    <property type="protein sequence ID" value="UTU54551.1"/>
    <property type="molecule type" value="Genomic_DNA"/>
</dbReference>